<dbReference type="RefSeq" id="XP_049150843.1">
    <property type="nucleotide sequence ID" value="XM_049293697.1"/>
</dbReference>
<dbReference type="EMBL" id="CP019480">
    <property type="protein sequence ID" value="UQC89242.1"/>
    <property type="molecule type" value="Genomic_DNA"/>
</dbReference>
<dbReference type="GeneID" id="73348707"/>
<accession>A0A9Q8WND6</accession>
<sequence>MFMTMHLWPIYSSHHECMFLQLLHVSAAVLNAIRHGSKTGTWAHARTTIGYQSSSPVTCQDPFPECPNLLSIPAPGIVIPSPIGYRSRLGLREARGS</sequence>
<dbReference type="KEGG" id="clup:CLUP02_14771"/>
<dbReference type="Proteomes" id="UP000830671">
    <property type="component" value="Chromosome 8"/>
</dbReference>
<reference evidence="1" key="1">
    <citation type="journal article" date="2021" name="Mol. Plant Microbe Interact.">
        <title>Complete Genome Sequence of the Plant-Pathogenic Fungus Colletotrichum lupini.</title>
        <authorList>
            <person name="Baroncelli R."/>
            <person name="Pensec F."/>
            <person name="Da Lio D."/>
            <person name="Boufleur T."/>
            <person name="Vicente I."/>
            <person name="Sarrocco S."/>
            <person name="Picot A."/>
            <person name="Baraldi E."/>
            <person name="Sukno S."/>
            <person name="Thon M."/>
            <person name="Le Floch G."/>
        </authorList>
    </citation>
    <scope>NUCLEOTIDE SEQUENCE</scope>
    <source>
        <strain evidence="1">IMI 504893</strain>
    </source>
</reference>
<gene>
    <name evidence="1" type="ORF">CLUP02_14771</name>
</gene>
<evidence type="ECO:0000313" key="1">
    <source>
        <dbReference type="EMBL" id="UQC89242.1"/>
    </source>
</evidence>
<proteinExistence type="predicted"/>
<keyword evidence="2" id="KW-1185">Reference proteome</keyword>
<protein>
    <submittedName>
        <fullName evidence="1">Uncharacterized protein</fullName>
    </submittedName>
</protein>
<dbReference type="AlphaFoldDB" id="A0A9Q8WND6"/>
<organism evidence="1 2">
    <name type="scientific">Colletotrichum lupini</name>
    <dbReference type="NCBI Taxonomy" id="145971"/>
    <lineage>
        <taxon>Eukaryota</taxon>
        <taxon>Fungi</taxon>
        <taxon>Dikarya</taxon>
        <taxon>Ascomycota</taxon>
        <taxon>Pezizomycotina</taxon>
        <taxon>Sordariomycetes</taxon>
        <taxon>Hypocreomycetidae</taxon>
        <taxon>Glomerellales</taxon>
        <taxon>Glomerellaceae</taxon>
        <taxon>Colletotrichum</taxon>
        <taxon>Colletotrichum acutatum species complex</taxon>
    </lineage>
</organism>
<evidence type="ECO:0000313" key="2">
    <source>
        <dbReference type="Proteomes" id="UP000830671"/>
    </source>
</evidence>
<name>A0A9Q8WND6_9PEZI</name>